<sequence length="53" mass="6050">MSTTRYGRHSAIRIFTGRRGHTGRCSMCSALPAVGPYLQLSHFWGWQAVKQKR</sequence>
<protein>
    <submittedName>
        <fullName evidence="1">Uncharacterized protein</fullName>
    </submittedName>
</protein>
<reference evidence="1 2" key="1">
    <citation type="journal article" date="2017" name="Nature">
        <title>The Apostasia genome and the evolution of orchids.</title>
        <authorList>
            <person name="Zhang G.Q."/>
            <person name="Liu K.W."/>
            <person name="Li Z."/>
            <person name="Lohaus R."/>
            <person name="Hsiao Y.Y."/>
            <person name="Niu S.C."/>
            <person name="Wang J.Y."/>
            <person name="Lin Y.C."/>
            <person name="Xu Q."/>
            <person name="Chen L.J."/>
            <person name="Yoshida K."/>
            <person name="Fujiwara S."/>
            <person name="Wang Z.W."/>
            <person name="Zhang Y.Q."/>
            <person name="Mitsuda N."/>
            <person name="Wang M."/>
            <person name="Liu G.H."/>
            <person name="Pecoraro L."/>
            <person name="Huang H.X."/>
            <person name="Xiao X.J."/>
            <person name="Lin M."/>
            <person name="Wu X.Y."/>
            <person name="Wu W.L."/>
            <person name="Chen Y.Y."/>
            <person name="Chang S.B."/>
            <person name="Sakamoto S."/>
            <person name="Ohme-Takagi M."/>
            <person name="Yagi M."/>
            <person name="Zeng S.J."/>
            <person name="Shen C.Y."/>
            <person name="Yeh C.M."/>
            <person name="Luo Y.B."/>
            <person name="Tsai W.C."/>
            <person name="Van de Peer Y."/>
            <person name="Liu Z.J."/>
        </authorList>
    </citation>
    <scope>NUCLEOTIDE SEQUENCE [LARGE SCALE GENOMIC DNA]</scope>
    <source>
        <strain evidence="2">cv. Shenzhen</strain>
        <tissue evidence="1">Stem</tissue>
    </source>
</reference>
<name>A0A2H9ZTY8_9ASPA</name>
<evidence type="ECO:0000313" key="2">
    <source>
        <dbReference type="Proteomes" id="UP000236161"/>
    </source>
</evidence>
<accession>A0A2H9ZTY8</accession>
<dbReference type="EMBL" id="KZ453907">
    <property type="protein sequence ID" value="PKA46748.1"/>
    <property type="molecule type" value="Genomic_DNA"/>
</dbReference>
<keyword evidence="2" id="KW-1185">Reference proteome</keyword>
<gene>
    <name evidence="1" type="ORF">AXF42_Ash021131</name>
</gene>
<dbReference type="Proteomes" id="UP000236161">
    <property type="component" value="Unassembled WGS sequence"/>
</dbReference>
<proteinExistence type="predicted"/>
<dbReference type="OrthoDB" id="785199at2759"/>
<organism evidence="1 2">
    <name type="scientific">Apostasia shenzhenica</name>
    <dbReference type="NCBI Taxonomy" id="1088818"/>
    <lineage>
        <taxon>Eukaryota</taxon>
        <taxon>Viridiplantae</taxon>
        <taxon>Streptophyta</taxon>
        <taxon>Embryophyta</taxon>
        <taxon>Tracheophyta</taxon>
        <taxon>Spermatophyta</taxon>
        <taxon>Magnoliopsida</taxon>
        <taxon>Liliopsida</taxon>
        <taxon>Asparagales</taxon>
        <taxon>Orchidaceae</taxon>
        <taxon>Apostasioideae</taxon>
        <taxon>Apostasia</taxon>
    </lineage>
</organism>
<evidence type="ECO:0000313" key="1">
    <source>
        <dbReference type="EMBL" id="PKA46748.1"/>
    </source>
</evidence>
<dbReference type="AlphaFoldDB" id="A0A2H9ZTY8"/>